<dbReference type="GO" id="GO:0006355">
    <property type="term" value="P:regulation of DNA-templated transcription"/>
    <property type="evidence" value="ECO:0007669"/>
    <property type="project" value="InterPro"/>
</dbReference>
<dbReference type="SMART" id="SM00421">
    <property type="entry name" value="HTH_LUXR"/>
    <property type="match status" value="1"/>
</dbReference>
<keyword evidence="1" id="KW-0175">Coiled coil</keyword>
<dbReference type="EMBL" id="JACRUL010000030">
    <property type="protein sequence ID" value="MBC5845180.1"/>
    <property type="molecule type" value="Genomic_DNA"/>
</dbReference>
<keyword evidence="6" id="KW-1185">Reference proteome</keyword>
<feature type="signal peptide" evidence="3">
    <location>
        <begin position="1"/>
        <end position="18"/>
    </location>
</feature>
<feature type="chain" id="PRO_5037243170" evidence="3">
    <location>
        <begin position="19"/>
        <end position="933"/>
    </location>
</feature>
<protein>
    <submittedName>
        <fullName evidence="5">LuxR family transcriptional regulator</fullName>
    </submittedName>
</protein>
<dbReference type="Pfam" id="PF07494">
    <property type="entry name" value="Reg_prop"/>
    <property type="match status" value="1"/>
</dbReference>
<dbReference type="Proteomes" id="UP000641454">
    <property type="component" value="Unassembled WGS sequence"/>
</dbReference>
<dbReference type="InterPro" id="IPR011110">
    <property type="entry name" value="Reg_prop"/>
</dbReference>
<dbReference type="InterPro" id="IPR011123">
    <property type="entry name" value="Y_Y_Y"/>
</dbReference>
<evidence type="ECO:0000259" key="4">
    <source>
        <dbReference type="SMART" id="SM00421"/>
    </source>
</evidence>
<dbReference type="Pfam" id="PF07495">
    <property type="entry name" value="Y_Y_Y"/>
    <property type="match status" value="1"/>
</dbReference>
<dbReference type="Gene3D" id="2.60.40.10">
    <property type="entry name" value="Immunoglobulins"/>
    <property type="match status" value="1"/>
</dbReference>
<feature type="domain" description="HTH luxR-type" evidence="4">
    <location>
        <begin position="873"/>
        <end position="930"/>
    </location>
</feature>
<dbReference type="InterPro" id="IPR000792">
    <property type="entry name" value="Tscrpt_reg_LuxR_C"/>
</dbReference>
<keyword evidence="2" id="KW-0472">Membrane</keyword>
<dbReference type="Gene3D" id="1.10.10.10">
    <property type="entry name" value="Winged helix-like DNA-binding domain superfamily/Winged helix DNA-binding domain"/>
    <property type="match status" value="1"/>
</dbReference>
<reference evidence="5 6" key="1">
    <citation type="submission" date="2020-08" db="EMBL/GenBank/DDBJ databases">
        <title>Description of novel Flavobacterium F-392 isolate.</title>
        <authorList>
            <person name="Saticioglu I.B."/>
            <person name="Duman M."/>
            <person name="Altun S."/>
        </authorList>
    </citation>
    <scope>NUCLEOTIDE SEQUENCE [LARGE SCALE GENOMIC DNA]</scope>
    <source>
        <strain evidence="5 6">F-392</strain>
    </source>
</reference>
<dbReference type="InterPro" id="IPR016032">
    <property type="entry name" value="Sig_transdc_resp-reg_C-effctor"/>
</dbReference>
<feature type="transmembrane region" description="Helical" evidence="2">
    <location>
        <begin position="728"/>
        <end position="749"/>
    </location>
</feature>
<dbReference type="InterPro" id="IPR036388">
    <property type="entry name" value="WH-like_DNA-bd_sf"/>
</dbReference>
<dbReference type="Gene3D" id="2.130.10.10">
    <property type="entry name" value="YVTN repeat-like/Quinoprotein amine dehydrogenase"/>
    <property type="match status" value="1"/>
</dbReference>
<comment type="caution">
    <text evidence="5">The sequence shown here is derived from an EMBL/GenBank/DDBJ whole genome shotgun (WGS) entry which is preliminary data.</text>
</comment>
<dbReference type="AlphaFoldDB" id="A0A923N341"/>
<gene>
    <name evidence="5" type="ORF">H8R25_12105</name>
</gene>
<dbReference type="InterPro" id="IPR013783">
    <property type="entry name" value="Ig-like_fold"/>
</dbReference>
<accession>A0A923N341</accession>
<evidence type="ECO:0000256" key="3">
    <source>
        <dbReference type="SAM" id="SignalP"/>
    </source>
</evidence>
<proteinExistence type="predicted"/>
<sequence length="933" mass="107119">MKSKFYILLLLISACVMAQELPPIVKYTPTTYGAGNQNWMISQDQSHFIFFANNDGLLEFNGSNWELYPSPNETIIRSVKVIDNKVYTGSYMEFGYWTRHSNGKLKYRSLSNLIKKQLLDDEQFWNILNYDQWVIFQSLARIYVYDTKAGSFKIIAPSTDVVKSFSTTNAIYFQVNNQGLFEIEAGKSHLISNNPILKANRIVNVFSVGNSLLISTQKNGFYTLTGTVLTKFSSDIDGALNTGSVYSCELLSNGDLTVGTISNGVFIISKEGKMKYHIAQNKGLSNNTALSLFEDADKNLWVGLDNGINCINLQSPIKNYVDDTGILGTTYTSKLFKENLYIGTNQGLFYKKYQSNDEFKFIAGTKGQVWSLFEYQGTLFCGHDSGTYVIDNGNAVNICSKSGTWKFEPIPNQKDLLLQGNYYGISVLEKSNNQWRFRNKIKGFDYSARYFEVTNDLQIYVSHEYKGVFRLELDQTVQRAKLVFAYANPKKSKNAGLAKFNNAIYYACKEGVFKLNAQTKQFQKDKVLSSVFEKDQYTSGKIVVDNSNKIWLFSKNYIHYFSLSKLSNQLKQNVIPIPASLTNSMSGFENITKISNSDYLIGTTDGYYTMNINELSFENYKVSISNVETNKLNEKYNYNAILEEGAFHYDENNIIFNYTVPEYNKYINAEYQVQLEGFQDNWSEWSTKNSVSFKNLPPGDYVFKVKAKFASSILENTAQYAFTIKKPWYLTNLAIFFYMILTVVLARVIHKAYKNYYYKQKEKLIEENNLLLEIKELENEQEIMRVRNEQLSQDVDSKSRELAVSTMTLNSKNELLNFIKDDLKKSVEEDNRSLKSVISKINKNITGNDSWSVFKEAFENTDKEFLKKIKEAHPSLTPNDLRLCTYLRLNLSSKEVAPLLNISVRSVEIKRYRLRKKMDLVHDQGLVEYILSI</sequence>
<name>A0A923N341_9FLAO</name>
<dbReference type="InterPro" id="IPR015943">
    <property type="entry name" value="WD40/YVTN_repeat-like_dom_sf"/>
</dbReference>
<evidence type="ECO:0000256" key="2">
    <source>
        <dbReference type="SAM" id="Phobius"/>
    </source>
</evidence>
<dbReference type="RefSeq" id="WP_187019415.1">
    <property type="nucleotide sequence ID" value="NZ_JACRUK010000030.1"/>
</dbReference>
<evidence type="ECO:0000313" key="5">
    <source>
        <dbReference type="EMBL" id="MBC5845180.1"/>
    </source>
</evidence>
<dbReference type="PROSITE" id="PS51257">
    <property type="entry name" value="PROKAR_LIPOPROTEIN"/>
    <property type="match status" value="1"/>
</dbReference>
<dbReference type="SUPFAM" id="SSF46894">
    <property type="entry name" value="C-terminal effector domain of the bipartite response regulators"/>
    <property type="match status" value="1"/>
</dbReference>
<feature type="coiled-coil region" evidence="1">
    <location>
        <begin position="760"/>
        <end position="794"/>
    </location>
</feature>
<organism evidence="5 6">
    <name type="scientific">Flavobacterium muglaense</name>
    <dbReference type="NCBI Taxonomy" id="2764716"/>
    <lineage>
        <taxon>Bacteria</taxon>
        <taxon>Pseudomonadati</taxon>
        <taxon>Bacteroidota</taxon>
        <taxon>Flavobacteriia</taxon>
        <taxon>Flavobacteriales</taxon>
        <taxon>Flavobacteriaceae</taxon>
        <taxon>Flavobacterium</taxon>
    </lineage>
</organism>
<evidence type="ECO:0000256" key="1">
    <source>
        <dbReference type="SAM" id="Coils"/>
    </source>
</evidence>
<keyword evidence="2" id="KW-1133">Transmembrane helix</keyword>
<dbReference type="GO" id="GO:0003677">
    <property type="term" value="F:DNA binding"/>
    <property type="evidence" value="ECO:0007669"/>
    <property type="project" value="InterPro"/>
</dbReference>
<keyword evidence="2" id="KW-0812">Transmembrane</keyword>
<evidence type="ECO:0000313" key="6">
    <source>
        <dbReference type="Proteomes" id="UP000641454"/>
    </source>
</evidence>
<keyword evidence="3" id="KW-0732">Signal</keyword>